<comment type="pathway">
    <text evidence="5 8">Amino-acid biosynthesis; L-lysine biosynthesis via DAP pathway; L-lysine from DL-2,6-diaminopimelate: step 1/1.</text>
</comment>
<dbReference type="InterPro" id="IPR022643">
    <property type="entry name" value="De-COase2_C"/>
</dbReference>
<reference evidence="12" key="1">
    <citation type="submission" date="2016-10" db="EMBL/GenBank/DDBJ databases">
        <authorList>
            <person name="Varghese N."/>
            <person name="Submissions S."/>
        </authorList>
    </citation>
    <scope>NUCLEOTIDE SEQUENCE [LARGE SCALE GENOMIC DNA]</scope>
    <source>
        <strain evidence="12">930I</strain>
    </source>
</reference>
<keyword evidence="12" id="KW-1185">Reference proteome</keyword>
<keyword evidence="5" id="KW-0028">Amino-acid biosynthesis</keyword>
<dbReference type="Pfam" id="PF02784">
    <property type="entry name" value="Orn_Arg_deC_N"/>
    <property type="match status" value="1"/>
</dbReference>
<dbReference type="Gene3D" id="3.20.20.10">
    <property type="entry name" value="Alanine racemase"/>
    <property type="match status" value="1"/>
</dbReference>
<dbReference type="InterPro" id="IPR009006">
    <property type="entry name" value="Ala_racemase/Decarboxylase_C"/>
</dbReference>
<dbReference type="FunFam" id="3.20.20.10:FF:000003">
    <property type="entry name" value="Diaminopimelate decarboxylase"/>
    <property type="match status" value="1"/>
</dbReference>
<evidence type="ECO:0000259" key="9">
    <source>
        <dbReference type="Pfam" id="PF00278"/>
    </source>
</evidence>
<dbReference type="RefSeq" id="WP_092618035.1">
    <property type="nucleotide sequence ID" value="NZ_FNCV01000004.1"/>
</dbReference>
<dbReference type="UniPathway" id="UPA00034">
    <property type="reaction ID" value="UER00027"/>
</dbReference>
<dbReference type="GO" id="GO:0009089">
    <property type="term" value="P:lysine biosynthetic process via diaminopimelate"/>
    <property type="evidence" value="ECO:0007669"/>
    <property type="project" value="UniProtKB-UniRule"/>
</dbReference>
<dbReference type="InterPro" id="IPR000183">
    <property type="entry name" value="Orn/DAP/Arg_de-COase"/>
</dbReference>
<feature type="binding site" evidence="5">
    <location>
        <position position="317"/>
    </location>
    <ligand>
        <name>substrate</name>
    </ligand>
</feature>
<evidence type="ECO:0000256" key="2">
    <source>
        <dbReference type="ARBA" id="ARBA00022793"/>
    </source>
</evidence>
<comment type="subunit">
    <text evidence="5">Homodimer.</text>
</comment>
<keyword evidence="2 5" id="KW-0210">Decarboxylase</keyword>
<dbReference type="Proteomes" id="UP000217076">
    <property type="component" value="Unassembled WGS sequence"/>
</dbReference>
<dbReference type="EC" id="4.1.1.20" evidence="5 6"/>
<evidence type="ECO:0000256" key="3">
    <source>
        <dbReference type="ARBA" id="ARBA00022898"/>
    </source>
</evidence>
<feature type="binding site" evidence="5">
    <location>
        <position position="374"/>
    </location>
    <ligand>
        <name>substrate</name>
    </ligand>
</feature>
<comment type="cofactor">
    <cofactor evidence="1 5 7 8">
        <name>pyridoxal 5'-phosphate</name>
        <dbReference type="ChEBI" id="CHEBI:597326"/>
    </cofactor>
</comment>
<feature type="domain" description="Orn/DAP/Arg decarboxylase 2 N-terminal" evidence="10">
    <location>
        <begin position="35"/>
        <end position="280"/>
    </location>
</feature>
<dbReference type="PROSITE" id="PS00879">
    <property type="entry name" value="ODR_DC_2_2"/>
    <property type="match status" value="1"/>
</dbReference>
<dbReference type="GO" id="GO:0008836">
    <property type="term" value="F:diaminopimelate decarboxylase activity"/>
    <property type="evidence" value="ECO:0007669"/>
    <property type="project" value="UniProtKB-UniRule"/>
</dbReference>
<accession>A0A1G7ZSI4</accession>
<organism evidence="11 12">
    <name type="scientific">Roseospirillum parvum</name>
    <dbReference type="NCBI Taxonomy" id="83401"/>
    <lineage>
        <taxon>Bacteria</taxon>
        <taxon>Pseudomonadati</taxon>
        <taxon>Pseudomonadota</taxon>
        <taxon>Alphaproteobacteria</taxon>
        <taxon>Rhodospirillales</taxon>
        <taxon>Rhodospirillaceae</taxon>
        <taxon>Roseospirillum</taxon>
    </lineage>
</organism>
<keyword evidence="5 8" id="KW-0457">Lysine biosynthesis</keyword>
<evidence type="ECO:0000256" key="4">
    <source>
        <dbReference type="ARBA" id="ARBA00023239"/>
    </source>
</evidence>
<comment type="similarity">
    <text evidence="5">Belongs to the Orn/Lys/Arg decarboxylase class-II family. LysA subfamily.</text>
</comment>
<feature type="binding site" evidence="5">
    <location>
        <position position="313"/>
    </location>
    <ligand>
        <name>substrate</name>
    </ligand>
</feature>
<feature type="binding site" evidence="5">
    <location>
        <position position="346"/>
    </location>
    <ligand>
        <name>substrate</name>
    </ligand>
</feature>
<dbReference type="HAMAP" id="MF_02120">
    <property type="entry name" value="LysA"/>
    <property type="match status" value="1"/>
</dbReference>
<dbReference type="STRING" id="83401.SAMN05421742_104203"/>
<dbReference type="SUPFAM" id="SSF51419">
    <property type="entry name" value="PLP-binding barrel"/>
    <property type="match status" value="1"/>
</dbReference>
<dbReference type="InterPro" id="IPR029066">
    <property type="entry name" value="PLP-binding_barrel"/>
</dbReference>
<dbReference type="InterPro" id="IPR002986">
    <property type="entry name" value="DAP_deCOOHase_LysA"/>
</dbReference>
<feature type="domain" description="Orn/DAP/Arg decarboxylase 2 C-terminal" evidence="9">
    <location>
        <begin position="29"/>
        <end position="372"/>
    </location>
</feature>
<dbReference type="NCBIfam" id="TIGR01048">
    <property type="entry name" value="lysA"/>
    <property type="match status" value="1"/>
</dbReference>
<evidence type="ECO:0000256" key="5">
    <source>
        <dbReference type="HAMAP-Rule" id="MF_02120"/>
    </source>
</evidence>
<comment type="function">
    <text evidence="5">Specifically catalyzes the decarboxylation of meso-diaminopimelate (meso-DAP) to L-lysine.</text>
</comment>
<keyword evidence="4 5" id="KW-0456">Lyase</keyword>
<dbReference type="PRINTS" id="PR01179">
    <property type="entry name" value="ODADCRBXLASE"/>
</dbReference>
<evidence type="ECO:0000313" key="12">
    <source>
        <dbReference type="Proteomes" id="UP000217076"/>
    </source>
</evidence>
<evidence type="ECO:0000256" key="7">
    <source>
        <dbReference type="PIRSR" id="PIRSR600183-50"/>
    </source>
</evidence>
<feature type="modified residue" description="N6-(pyridoxal phosphate)lysine" evidence="5 7">
    <location>
        <position position="60"/>
    </location>
</feature>
<name>A0A1G7ZSI4_9PROT</name>
<dbReference type="Gene3D" id="2.40.37.10">
    <property type="entry name" value="Lyase, Ornithine Decarboxylase, Chain A, domain 1"/>
    <property type="match status" value="1"/>
</dbReference>
<dbReference type="PRINTS" id="PR01181">
    <property type="entry name" value="DAPDCRBXLASE"/>
</dbReference>
<keyword evidence="3 5" id="KW-0663">Pyridoxal phosphate</keyword>
<dbReference type="PROSITE" id="PS00878">
    <property type="entry name" value="ODR_DC_2_1"/>
    <property type="match status" value="1"/>
</dbReference>
<dbReference type="EMBL" id="FNCV01000004">
    <property type="protein sequence ID" value="SDH11587.1"/>
    <property type="molecule type" value="Genomic_DNA"/>
</dbReference>
<dbReference type="OrthoDB" id="9802241at2"/>
<sequence length="420" mass="44285">MHHFTYRDGVLHAEDVALPRLAEAVGTPFYVYATATLERHYRVFRQAFEGLPHELCFAMKANGNLAVVRTLANLGAGADVVSAGEMEMALMAGVPAGRIVFSGVGKTAEEMARALKAGILQINVESEPELETLAGVAAELGLTAPVALRVNPDVAADTHHKIATGKAEDKFGIDLDRAPAVFARAAALPSLEVTGVALHIGSQITDMAPFAAAFGRIAGLVEGLKGQGIALKHIDIGGGLGIPYIEGTTPPGPAEYAAVVRQTLGHLGATIVLEPGRLIAGNAGLLVSRVVRVKEGTSRRFLILDAGMNDLLRPAMYEAHHHIHPVQAVPGEAPLRPIDVVGPVCESGDTFARGRLLPELKEGDLVALGSAGAYGAVMASTYNGRPLVPEVLVNGGRFHIVRRRPDLKEMLALESLPDWL</sequence>
<dbReference type="AlphaFoldDB" id="A0A1G7ZSI4"/>
<evidence type="ECO:0000313" key="11">
    <source>
        <dbReference type="EMBL" id="SDH11587.1"/>
    </source>
</evidence>
<dbReference type="PANTHER" id="PTHR43727:SF2">
    <property type="entry name" value="GROUP IV DECARBOXYLASE"/>
    <property type="match status" value="1"/>
</dbReference>
<dbReference type="InterPro" id="IPR022657">
    <property type="entry name" value="De-COase2_CS"/>
</dbReference>
<evidence type="ECO:0000256" key="6">
    <source>
        <dbReference type="NCBIfam" id="TIGR01048"/>
    </source>
</evidence>
<feature type="binding site" evidence="5">
    <location>
        <position position="239"/>
    </location>
    <ligand>
        <name>pyridoxal 5'-phosphate</name>
        <dbReference type="ChEBI" id="CHEBI:597326"/>
    </ligand>
</feature>
<comment type="catalytic activity">
    <reaction evidence="5 8">
        <text>meso-2,6-diaminopimelate + H(+) = L-lysine + CO2</text>
        <dbReference type="Rhea" id="RHEA:15101"/>
        <dbReference type="ChEBI" id="CHEBI:15378"/>
        <dbReference type="ChEBI" id="CHEBI:16526"/>
        <dbReference type="ChEBI" id="CHEBI:32551"/>
        <dbReference type="ChEBI" id="CHEBI:57791"/>
        <dbReference type="EC" id="4.1.1.20"/>
    </reaction>
</comment>
<dbReference type="InterPro" id="IPR022644">
    <property type="entry name" value="De-COase2_N"/>
</dbReference>
<evidence type="ECO:0000256" key="1">
    <source>
        <dbReference type="ARBA" id="ARBA00001933"/>
    </source>
</evidence>
<dbReference type="Pfam" id="PF00278">
    <property type="entry name" value="Orn_DAP_Arg_deC"/>
    <property type="match status" value="1"/>
</dbReference>
<evidence type="ECO:0000256" key="8">
    <source>
        <dbReference type="RuleBase" id="RU003738"/>
    </source>
</evidence>
<dbReference type="InterPro" id="IPR022653">
    <property type="entry name" value="De-COase2_pyr-phos_BS"/>
</dbReference>
<feature type="binding site" evidence="5">
    <location>
        <position position="374"/>
    </location>
    <ligand>
        <name>pyridoxal 5'-phosphate</name>
        <dbReference type="ChEBI" id="CHEBI:597326"/>
    </ligand>
</feature>
<feature type="binding site" evidence="5">
    <location>
        <position position="277"/>
    </location>
    <ligand>
        <name>substrate</name>
    </ligand>
</feature>
<dbReference type="GO" id="GO:0030170">
    <property type="term" value="F:pyridoxal phosphate binding"/>
    <property type="evidence" value="ECO:0007669"/>
    <property type="project" value="UniProtKB-UniRule"/>
</dbReference>
<feature type="active site" description="Proton donor" evidence="7">
    <location>
        <position position="345"/>
    </location>
</feature>
<dbReference type="PANTHER" id="PTHR43727">
    <property type="entry name" value="DIAMINOPIMELATE DECARBOXYLASE"/>
    <property type="match status" value="1"/>
</dbReference>
<gene>
    <name evidence="5" type="primary">lysA</name>
    <name evidence="11" type="ORF">SAMN05421742_104203</name>
</gene>
<dbReference type="SUPFAM" id="SSF50621">
    <property type="entry name" value="Alanine racemase C-terminal domain-like"/>
    <property type="match status" value="1"/>
</dbReference>
<evidence type="ECO:0000259" key="10">
    <source>
        <dbReference type="Pfam" id="PF02784"/>
    </source>
</evidence>
<protein>
    <recommendedName>
        <fullName evidence="5 6">Diaminopimelate decarboxylase</fullName>
        <shortName evidence="5">DAP decarboxylase</shortName>
        <shortName evidence="5">DAPDC</shortName>
        <ecNumber evidence="5 6">4.1.1.20</ecNumber>
    </recommendedName>
</protein>
<dbReference type="CDD" id="cd06828">
    <property type="entry name" value="PLPDE_III_DapDC"/>
    <property type="match status" value="1"/>
</dbReference>
<feature type="binding site" evidence="5">
    <location>
        <begin position="274"/>
        <end position="277"/>
    </location>
    <ligand>
        <name>pyridoxal 5'-phosphate</name>
        <dbReference type="ChEBI" id="CHEBI:597326"/>
    </ligand>
</feature>
<proteinExistence type="inferred from homology"/>